<reference evidence="3" key="2">
    <citation type="submission" date="2016-02" db="EMBL/GenBank/DDBJ databases">
        <title>Draft genome sequence of five rapidly growing Mycobacterium species.</title>
        <authorList>
            <person name="Katahira K."/>
            <person name="Gotou Y."/>
            <person name="Iida K."/>
            <person name="Ogura Y."/>
            <person name="Hayashi T."/>
        </authorList>
    </citation>
    <scope>NUCLEOTIDE SEQUENCE [LARGE SCALE GENOMIC DNA]</scope>
    <source>
        <strain evidence="3">JCM6362</strain>
    </source>
</reference>
<accession>A0A117IN19</accession>
<protein>
    <submittedName>
        <fullName evidence="2">Radical SAM domain protein</fullName>
    </submittedName>
</protein>
<proteinExistence type="predicted"/>
<feature type="region of interest" description="Disordered" evidence="1">
    <location>
        <begin position="70"/>
        <end position="91"/>
    </location>
</feature>
<dbReference type="EMBL" id="BCTB01000033">
    <property type="protein sequence ID" value="GAT16133.1"/>
    <property type="molecule type" value="Genomic_DNA"/>
</dbReference>
<name>A0A117IN19_MYCTH</name>
<sequence>MRDVMFGNLPEGQDMWEYLDGPRREFLERANEAFYERTDAHLQPPSSRDSQCFELGFCRCAGVRVGRVNPDSATVSVTRPPRTSPVRAVRT</sequence>
<evidence type="ECO:0000313" key="2">
    <source>
        <dbReference type="EMBL" id="GAT16133.1"/>
    </source>
</evidence>
<dbReference type="AlphaFoldDB" id="A0A117IN19"/>
<gene>
    <name evidence="2" type="ORF">RMCT_3102</name>
</gene>
<evidence type="ECO:0000256" key="1">
    <source>
        <dbReference type="SAM" id="MobiDB-lite"/>
    </source>
</evidence>
<reference evidence="2 3" key="1">
    <citation type="journal article" date="2016" name="Genome Announc.">
        <title>Draft Genome Sequences of Five Rapidly Growing Mycobacterium Species, M. thermoresistibile, M. fortuitum subsp. acetamidolyticum, M. canariasense, M. brisbanense, and M. novocastrense.</title>
        <authorList>
            <person name="Katahira K."/>
            <person name="Ogura Y."/>
            <person name="Gotoh Y."/>
            <person name="Hayashi T."/>
        </authorList>
    </citation>
    <scope>NUCLEOTIDE SEQUENCE [LARGE SCALE GENOMIC DNA]</scope>
    <source>
        <strain evidence="2 3">JCM6362</strain>
    </source>
</reference>
<organism evidence="2 3">
    <name type="scientific">Mycolicibacterium thermoresistibile</name>
    <name type="common">Mycobacterium thermoresistibile</name>
    <dbReference type="NCBI Taxonomy" id="1797"/>
    <lineage>
        <taxon>Bacteria</taxon>
        <taxon>Bacillati</taxon>
        <taxon>Actinomycetota</taxon>
        <taxon>Actinomycetes</taxon>
        <taxon>Mycobacteriales</taxon>
        <taxon>Mycobacteriaceae</taxon>
        <taxon>Mycolicibacterium</taxon>
    </lineage>
</organism>
<dbReference type="Proteomes" id="UP000069654">
    <property type="component" value="Unassembled WGS sequence"/>
</dbReference>
<comment type="caution">
    <text evidence="2">The sequence shown here is derived from an EMBL/GenBank/DDBJ whole genome shotgun (WGS) entry which is preliminary data.</text>
</comment>
<evidence type="ECO:0000313" key="3">
    <source>
        <dbReference type="Proteomes" id="UP000069654"/>
    </source>
</evidence>